<sequence length="385" mass="40694">MSRSPDVMNLLAEARPARLDPPPNRGEHTAQAVAGILADVRAAGGQAALDRPRRPGRVRLAVLGTMGVAAAAVTAVVVAVPGPGTAPRNAPDAAPDVVSPATQAPMDSRRLLLVAAERSDRAPQTGGRYLTLQTESGHAVPVEAADGTYTMFHKTGGQYWLARSSADSSWASSQPLGAAPATPSDEAAWRRNGSPTVVRITKPKPYDLQIAPGEVYRERVDPAHLFALGDRNVSQAQLDALPTDPAALRAALLSRFEGGGGDMPTDRNQWLFTVAASLVIDLPVSNEVRAAAYRMLATVPGVRGLGVVHDMRGRPGQAVAFAQDSPGNGRVEVRLIINPDTGQALAREMRVMKPRGSWSWLAPGALYTYDLVLVSKNTDDNPPTN</sequence>
<evidence type="ECO:0000313" key="4">
    <source>
        <dbReference type="Proteomes" id="UP000319927"/>
    </source>
</evidence>
<proteinExistence type="predicted"/>
<feature type="transmembrane region" description="Helical" evidence="2">
    <location>
        <begin position="60"/>
        <end position="80"/>
    </location>
</feature>
<evidence type="ECO:0000313" key="3">
    <source>
        <dbReference type="EMBL" id="TWG22400.1"/>
    </source>
</evidence>
<protein>
    <recommendedName>
        <fullName evidence="5">CU044_5270 family protein</fullName>
    </recommendedName>
</protein>
<dbReference type="Proteomes" id="UP000319927">
    <property type="component" value="Unassembled WGS sequence"/>
</dbReference>
<organism evidence="3 4">
    <name type="scientific">Micromonospora palomenae</name>
    <dbReference type="NCBI Taxonomy" id="1461247"/>
    <lineage>
        <taxon>Bacteria</taxon>
        <taxon>Bacillati</taxon>
        <taxon>Actinomycetota</taxon>
        <taxon>Actinomycetes</taxon>
        <taxon>Micromonosporales</taxon>
        <taxon>Micromonosporaceae</taxon>
        <taxon>Micromonospora</taxon>
    </lineage>
</organism>
<keyword evidence="4" id="KW-1185">Reference proteome</keyword>
<evidence type="ECO:0008006" key="5">
    <source>
        <dbReference type="Google" id="ProtNLM"/>
    </source>
</evidence>
<dbReference type="InterPro" id="IPR047789">
    <property type="entry name" value="CU044_5270-like"/>
</dbReference>
<name>A0A561WEV9_9ACTN</name>
<comment type="caution">
    <text evidence="3">The sequence shown here is derived from an EMBL/GenBank/DDBJ whole genome shotgun (WGS) entry which is preliminary data.</text>
</comment>
<keyword evidence="2" id="KW-1133">Transmembrane helix</keyword>
<keyword evidence="2" id="KW-0812">Transmembrane</keyword>
<evidence type="ECO:0000256" key="2">
    <source>
        <dbReference type="SAM" id="Phobius"/>
    </source>
</evidence>
<dbReference type="EMBL" id="VIXA01000002">
    <property type="protein sequence ID" value="TWG22400.1"/>
    <property type="molecule type" value="Genomic_DNA"/>
</dbReference>
<dbReference type="OrthoDB" id="3467914at2"/>
<evidence type="ECO:0000256" key="1">
    <source>
        <dbReference type="SAM" id="MobiDB-lite"/>
    </source>
</evidence>
<keyword evidence="2" id="KW-0472">Membrane</keyword>
<gene>
    <name evidence="3" type="ORF">FHX75_12928</name>
</gene>
<feature type="region of interest" description="Disordered" evidence="1">
    <location>
        <begin position="171"/>
        <end position="193"/>
    </location>
</feature>
<dbReference type="AlphaFoldDB" id="A0A561WEV9"/>
<reference evidence="3 4" key="1">
    <citation type="submission" date="2019-06" db="EMBL/GenBank/DDBJ databases">
        <title>Sequencing the genomes of 1000 actinobacteria strains.</title>
        <authorList>
            <person name="Klenk H.-P."/>
        </authorList>
    </citation>
    <scope>NUCLEOTIDE SEQUENCE [LARGE SCALE GENOMIC DNA]</scope>
    <source>
        <strain evidence="3 4">DSM 102131</strain>
    </source>
</reference>
<accession>A0A561WEV9</accession>
<dbReference type="RefSeq" id="WP_154940628.1">
    <property type="nucleotide sequence ID" value="NZ_VIXA01000002.1"/>
</dbReference>
<dbReference type="NCBIfam" id="NF038083">
    <property type="entry name" value="CU044_5270_fam"/>
    <property type="match status" value="1"/>
</dbReference>